<accession>A0A0E9XVL7</accession>
<protein>
    <submittedName>
        <fullName evidence="1">Uncharacterized protein</fullName>
    </submittedName>
</protein>
<name>A0A0E9XVL7_ANGAN</name>
<organism evidence="1">
    <name type="scientific">Anguilla anguilla</name>
    <name type="common">European freshwater eel</name>
    <name type="synonym">Muraena anguilla</name>
    <dbReference type="NCBI Taxonomy" id="7936"/>
    <lineage>
        <taxon>Eukaryota</taxon>
        <taxon>Metazoa</taxon>
        <taxon>Chordata</taxon>
        <taxon>Craniata</taxon>
        <taxon>Vertebrata</taxon>
        <taxon>Euteleostomi</taxon>
        <taxon>Actinopterygii</taxon>
        <taxon>Neopterygii</taxon>
        <taxon>Teleostei</taxon>
        <taxon>Anguilliformes</taxon>
        <taxon>Anguillidae</taxon>
        <taxon>Anguilla</taxon>
    </lineage>
</organism>
<proteinExistence type="predicted"/>
<reference evidence="1" key="2">
    <citation type="journal article" date="2015" name="Fish Shellfish Immunol.">
        <title>Early steps in the European eel (Anguilla anguilla)-Vibrio vulnificus interaction in the gills: Role of the RtxA13 toxin.</title>
        <authorList>
            <person name="Callol A."/>
            <person name="Pajuelo D."/>
            <person name="Ebbesson L."/>
            <person name="Teles M."/>
            <person name="MacKenzie S."/>
            <person name="Amaro C."/>
        </authorList>
    </citation>
    <scope>NUCLEOTIDE SEQUENCE</scope>
</reference>
<evidence type="ECO:0000313" key="1">
    <source>
        <dbReference type="EMBL" id="JAI05901.1"/>
    </source>
</evidence>
<dbReference type="EMBL" id="GBXM01002677">
    <property type="protein sequence ID" value="JAI05901.1"/>
    <property type="molecule type" value="Transcribed_RNA"/>
</dbReference>
<reference evidence="1" key="1">
    <citation type="submission" date="2014-11" db="EMBL/GenBank/DDBJ databases">
        <authorList>
            <person name="Amaro Gonzalez C."/>
        </authorList>
    </citation>
    <scope>NUCLEOTIDE SEQUENCE</scope>
</reference>
<dbReference type="AlphaFoldDB" id="A0A0E9XVL7"/>
<sequence length="21" mass="2412">MAQLGELYFLVDFTRSYMAVG</sequence>